<dbReference type="InterPro" id="IPR040976">
    <property type="entry name" value="Pkinase_fungal"/>
</dbReference>
<dbReference type="Gene3D" id="1.10.510.10">
    <property type="entry name" value="Transferase(Phosphotransferase) domain 1"/>
    <property type="match status" value="1"/>
</dbReference>
<organism evidence="3 4">
    <name type="scientific">Candolleomyces aberdarensis</name>
    <dbReference type="NCBI Taxonomy" id="2316362"/>
    <lineage>
        <taxon>Eukaryota</taxon>
        <taxon>Fungi</taxon>
        <taxon>Dikarya</taxon>
        <taxon>Basidiomycota</taxon>
        <taxon>Agaricomycotina</taxon>
        <taxon>Agaricomycetes</taxon>
        <taxon>Agaricomycetidae</taxon>
        <taxon>Agaricales</taxon>
        <taxon>Agaricineae</taxon>
        <taxon>Psathyrellaceae</taxon>
        <taxon>Candolleomyces</taxon>
    </lineage>
</organism>
<dbReference type="PANTHER" id="PTHR38248:SF2">
    <property type="entry name" value="FUNK1 11"/>
    <property type="match status" value="1"/>
</dbReference>
<name>A0A4Q2DGD3_9AGAR</name>
<sequence length="759" mass="86458">MFFQPVNSTVGHHAEAVGEFQTLLPKLPKSKTRIAIREDIKRKFFTKSPSSSNSGEDKVFAPMKELCNFIRDNVSRRFARKPNQYQLRLVPNTHIKSDVSGGNFRIDACIGPSKPSDPLHVTDILVPMEFKKKRSTTSVPVNRLQIASAASHIMNDDVRRTFMFAITIEDDRVSLWYFSRSYTVKSDSFNYIEEQDLLVDILFSLMIATDEELGLDCRIQVQPPLKAEPEISNAYDKIQAPKKYIHELKDGANASRFFSTVTCISDFRTLYVSGRKTRVFKVIEVEKQGTTWEEKEGAKPMVLKDVWLGLNARTEKEIQDDLFKDIQTFSEKPDWKQDQHLSYIAKDTILQPHMAKFEDILQNQRYKDFFLLVQAESIGSPSKPVLGDARPPNPPIFEDMPIIGQGDTPQRSARSAHYQPSAQHREFNQTKNLKFVYRDFGQKKRCFFLFDEECTPVDCLPTVGDALKVLAQCIIALRLMFCAGWLHRDISAGNVMAVQDVNNQWKVKLGDLEYAKKFNSGLATSSDPKTGTPNFMAHEVLQRHYIQVGQDQETPAYATAAKSEGSDDDSDSERSTSMPSIARHVRHNYQHDLESIHWIVLWIITNRHGDSSSKDYAMELFPSTTKLELANGRSKAFAEDIRQPLRDCLPQALRGLAKTADNFRHQLYSQAKLRGREMRWQKEESYAFIHSYAIVAFDTFMAAGNGHEVKLVLPVVQKQSSAPEISLNTRGSMIPRHVQRPSSNKRSRARNDRGHPVIG</sequence>
<dbReference type="OrthoDB" id="312874at2759"/>
<feature type="region of interest" description="Disordered" evidence="1">
    <location>
        <begin position="724"/>
        <end position="759"/>
    </location>
</feature>
<dbReference type="PANTHER" id="PTHR38248">
    <property type="entry name" value="FUNK1 6"/>
    <property type="match status" value="1"/>
</dbReference>
<comment type="caution">
    <text evidence="3">The sequence shown here is derived from an EMBL/GenBank/DDBJ whole genome shotgun (WGS) entry which is preliminary data.</text>
</comment>
<accession>A0A4Q2DGD3</accession>
<evidence type="ECO:0000259" key="2">
    <source>
        <dbReference type="Pfam" id="PF17667"/>
    </source>
</evidence>
<evidence type="ECO:0000256" key="1">
    <source>
        <dbReference type="SAM" id="MobiDB-lite"/>
    </source>
</evidence>
<dbReference type="Pfam" id="PF17667">
    <property type="entry name" value="Pkinase_fungal"/>
    <property type="match status" value="1"/>
</dbReference>
<proteinExistence type="predicted"/>
<feature type="compositionally biased region" description="Basic residues" evidence="1">
    <location>
        <begin position="737"/>
        <end position="748"/>
    </location>
</feature>
<reference evidence="3 4" key="1">
    <citation type="submission" date="2019-01" db="EMBL/GenBank/DDBJ databases">
        <title>Draft genome sequence of Psathyrella aberdarensis IHI B618.</title>
        <authorList>
            <person name="Buettner E."/>
            <person name="Kellner H."/>
        </authorList>
    </citation>
    <scope>NUCLEOTIDE SEQUENCE [LARGE SCALE GENOMIC DNA]</scope>
    <source>
        <strain evidence="3 4">IHI B618</strain>
    </source>
</reference>
<protein>
    <recommendedName>
        <fullName evidence="2">Fungal-type protein kinase domain-containing protein</fullName>
    </recommendedName>
</protein>
<evidence type="ECO:0000313" key="4">
    <source>
        <dbReference type="Proteomes" id="UP000290288"/>
    </source>
</evidence>
<dbReference type="InterPro" id="IPR011009">
    <property type="entry name" value="Kinase-like_dom_sf"/>
</dbReference>
<feature type="region of interest" description="Disordered" evidence="1">
    <location>
        <begin position="556"/>
        <end position="579"/>
    </location>
</feature>
<feature type="domain" description="Fungal-type protein kinase" evidence="2">
    <location>
        <begin position="117"/>
        <end position="604"/>
    </location>
</feature>
<keyword evidence="4" id="KW-1185">Reference proteome</keyword>
<dbReference type="Proteomes" id="UP000290288">
    <property type="component" value="Unassembled WGS sequence"/>
</dbReference>
<evidence type="ECO:0000313" key="3">
    <source>
        <dbReference type="EMBL" id="RXW18046.1"/>
    </source>
</evidence>
<feature type="compositionally biased region" description="Basic and acidic residues" evidence="1">
    <location>
        <begin position="749"/>
        <end position="759"/>
    </location>
</feature>
<dbReference type="STRING" id="2316362.A0A4Q2DGD3"/>
<dbReference type="EMBL" id="SDEE01000294">
    <property type="protein sequence ID" value="RXW18046.1"/>
    <property type="molecule type" value="Genomic_DNA"/>
</dbReference>
<gene>
    <name evidence="3" type="ORF">EST38_g7808</name>
</gene>
<dbReference type="AlphaFoldDB" id="A0A4Q2DGD3"/>
<dbReference type="SUPFAM" id="SSF56112">
    <property type="entry name" value="Protein kinase-like (PK-like)"/>
    <property type="match status" value="1"/>
</dbReference>